<reference evidence="1 2" key="1">
    <citation type="submission" date="2019-04" db="EMBL/GenBank/DDBJ databases">
        <title>Friends and foes A comparative genomics study of 23 Aspergillus species from section Flavi.</title>
        <authorList>
            <consortium name="DOE Joint Genome Institute"/>
            <person name="Kjaerbolling I."/>
            <person name="Vesth T."/>
            <person name="Frisvad J.C."/>
            <person name="Nybo J.L."/>
            <person name="Theobald S."/>
            <person name="Kildgaard S."/>
            <person name="Isbrandt T."/>
            <person name="Kuo A."/>
            <person name="Sato A."/>
            <person name="Lyhne E.K."/>
            <person name="Kogle M.E."/>
            <person name="Wiebenga A."/>
            <person name="Kun R.S."/>
            <person name="Lubbers R.J."/>
            <person name="Makela M.R."/>
            <person name="Barry K."/>
            <person name="Chovatia M."/>
            <person name="Clum A."/>
            <person name="Daum C."/>
            <person name="Haridas S."/>
            <person name="He G."/>
            <person name="LaButti K."/>
            <person name="Lipzen A."/>
            <person name="Mondo S."/>
            <person name="Riley R."/>
            <person name="Salamov A."/>
            <person name="Simmons B.A."/>
            <person name="Magnuson J.K."/>
            <person name="Henrissat B."/>
            <person name="Mortensen U.H."/>
            <person name="Larsen T.O."/>
            <person name="Devries R.P."/>
            <person name="Grigoriev I.V."/>
            <person name="Machida M."/>
            <person name="Baker S.E."/>
            <person name="Andersen M.R."/>
        </authorList>
    </citation>
    <scope>NUCLEOTIDE SEQUENCE [LARGE SCALE GENOMIC DNA]</scope>
    <source>
        <strain evidence="1 2">IBT 18842</strain>
    </source>
</reference>
<evidence type="ECO:0000313" key="1">
    <source>
        <dbReference type="EMBL" id="KAE8150766.1"/>
    </source>
</evidence>
<evidence type="ECO:0000313" key="2">
    <source>
        <dbReference type="Proteomes" id="UP000325780"/>
    </source>
</evidence>
<dbReference type="EMBL" id="ML742086">
    <property type="protein sequence ID" value="KAE8150766.1"/>
    <property type="molecule type" value="Genomic_DNA"/>
</dbReference>
<sequence length="73" mass="8238">MSLLTQIYETEDGSLRRKARLASVSSQIVEVIHIYNDCETRQGSISIVYNYVAIDFTVSNMNALFGIAYLTPF</sequence>
<organism evidence="1 2">
    <name type="scientific">Aspergillus avenaceus</name>
    <dbReference type="NCBI Taxonomy" id="36643"/>
    <lineage>
        <taxon>Eukaryota</taxon>
        <taxon>Fungi</taxon>
        <taxon>Dikarya</taxon>
        <taxon>Ascomycota</taxon>
        <taxon>Pezizomycotina</taxon>
        <taxon>Eurotiomycetes</taxon>
        <taxon>Eurotiomycetidae</taxon>
        <taxon>Eurotiales</taxon>
        <taxon>Aspergillaceae</taxon>
        <taxon>Aspergillus</taxon>
        <taxon>Aspergillus subgen. Circumdati</taxon>
    </lineage>
</organism>
<gene>
    <name evidence="1" type="ORF">BDV25DRAFT_153831</name>
</gene>
<proteinExistence type="predicted"/>
<keyword evidence="2" id="KW-1185">Reference proteome</keyword>
<dbReference type="Proteomes" id="UP000325780">
    <property type="component" value="Unassembled WGS sequence"/>
</dbReference>
<protein>
    <submittedName>
        <fullName evidence="1">Uncharacterized protein</fullName>
    </submittedName>
</protein>
<name>A0A5N6TWJ9_ASPAV</name>
<dbReference type="AlphaFoldDB" id="A0A5N6TWJ9"/>
<accession>A0A5N6TWJ9</accession>